<keyword evidence="3" id="KW-1185">Reference proteome</keyword>
<gene>
    <name evidence="2" type="ORF">CCU68_19340</name>
</gene>
<dbReference type="Proteomes" id="UP000236232">
    <property type="component" value="Unassembled WGS sequence"/>
</dbReference>
<accession>A0ABX4Y4H8</accession>
<reference evidence="2 3" key="1">
    <citation type="submission" date="2018-01" db="EMBL/GenBank/DDBJ databases">
        <title>Draft Genome Sequence of Pseudomonas gingeri NCPPB 3146 (LMG 5327), a White Line Reaction Producer.</title>
        <authorList>
            <person name="Rokni-Zadeh H."/>
            <person name="Bahrami T."/>
            <person name="Zarvandi S."/>
            <person name="Changi-Ashtiani M."/>
            <person name="De Mot R."/>
        </authorList>
    </citation>
    <scope>NUCLEOTIDE SEQUENCE [LARGE SCALE GENOMIC DNA]</scope>
    <source>
        <strain evidence="3">NCPPB 3146 \ LMG 5327</strain>
    </source>
</reference>
<evidence type="ECO:0000256" key="1">
    <source>
        <dbReference type="SAM" id="MobiDB-lite"/>
    </source>
</evidence>
<proteinExistence type="predicted"/>
<organism evidence="2 3">
    <name type="scientific">Pseudomonas gingeri NCPPB 3146 = LMG 5327</name>
    <dbReference type="NCBI Taxonomy" id="707248"/>
    <lineage>
        <taxon>Bacteria</taxon>
        <taxon>Pseudomonadati</taxon>
        <taxon>Pseudomonadota</taxon>
        <taxon>Gammaproteobacteria</taxon>
        <taxon>Pseudomonadales</taxon>
        <taxon>Pseudomonadaceae</taxon>
        <taxon>Pseudomonas</taxon>
    </lineage>
</organism>
<feature type="region of interest" description="Disordered" evidence="1">
    <location>
        <begin position="53"/>
        <end position="78"/>
    </location>
</feature>
<sequence length="78" mass="7987">MPRRALASALVTRSVTGCMPTRSVGTIDCGSRLAGDSDRSGDARLEGLIAGKPAPTGIVDAKDPPQPAIQPHRGSHAI</sequence>
<name>A0ABX4Y4H8_9PSED</name>
<evidence type="ECO:0000313" key="3">
    <source>
        <dbReference type="Proteomes" id="UP000236232"/>
    </source>
</evidence>
<dbReference type="EMBL" id="POWE01000111">
    <property type="protein sequence ID" value="PNQ90964.1"/>
    <property type="molecule type" value="Genomic_DNA"/>
</dbReference>
<evidence type="ECO:0000313" key="2">
    <source>
        <dbReference type="EMBL" id="PNQ90964.1"/>
    </source>
</evidence>
<comment type="caution">
    <text evidence="2">The sequence shown here is derived from an EMBL/GenBank/DDBJ whole genome shotgun (WGS) entry which is preliminary data.</text>
</comment>
<protein>
    <submittedName>
        <fullName evidence="2">Uncharacterized protein</fullName>
    </submittedName>
</protein>